<protein>
    <submittedName>
        <fullName evidence="1">Uncharacterized protein</fullName>
    </submittedName>
</protein>
<accession>A0AAN8I626</accession>
<evidence type="ECO:0000313" key="2">
    <source>
        <dbReference type="Proteomes" id="UP001316803"/>
    </source>
</evidence>
<organism evidence="1 2">
    <name type="scientific">Knufia fluminis</name>
    <dbReference type="NCBI Taxonomy" id="191047"/>
    <lineage>
        <taxon>Eukaryota</taxon>
        <taxon>Fungi</taxon>
        <taxon>Dikarya</taxon>
        <taxon>Ascomycota</taxon>
        <taxon>Pezizomycotina</taxon>
        <taxon>Eurotiomycetes</taxon>
        <taxon>Chaetothyriomycetidae</taxon>
        <taxon>Chaetothyriales</taxon>
        <taxon>Trichomeriaceae</taxon>
        <taxon>Knufia</taxon>
    </lineage>
</organism>
<name>A0AAN8I626_9EURO</name>
<sequence length="206" mass="22580">MNETQFQSTYSQPTYTTNSSIYPTRTIEVAAQGKISTTYDVLDTSNSTVLYTIKSSYLLKPHLTFISPSDNQEVATVSFHNLSTKIDITIRGRTSTIKPKWRLKESYEYTSPTSGTQRTWKSEKLISSSMVCLDEKELALARWQVPKWSWTKLGRLEIVGDAVGGGETFEELIVTGMAVLIFRMRIAGVTAASGAGAASSAAAASV</sequence>
<dbReference type="EMBL" id="JAKLMC020000021">
    <property type="protein sequence ID" value="KAK5951230.1"/>
    <property type="molecule type" value="Genomic_DNA"/>
</dbReference>
<gene>
    <name evidence="1" type="ORF">OHC33_007648</name>
</gene>
<comment type="caution">
    <text evidence="1">The sequence shown here is derived from an EMBL/GenBank/DDBJ whole genome shotgun (WGS) entry which is preliminary data.</text>
</comment>
<reference evidence="1 2" key="1">
    <citation type="submission" date="2022-12" db="EMBL/GenBank/DDBJ databases">
        <title>Genomic features and morphological characterization of a novel Knufia sp. strain isolated from spacecraft assembly facility.</title>
        <authorList>
            <person name="Teixeira M."/>
            <person name="Chander A.M."/>
            <person name="Stajich J.E."/>
            <person name="Venkateswaran K."/>
        </authorList>
    </citation>
    <scope>NUCLEOTIDE SEQUENCE [LARGE SCALE GENOMIC DNA]</scope>
    <source>
        <strain evidence="1 2">FJI-L2-BK-P2</strain>
    </source>
</reference>
<evidence type="ECO:0000313" key="1">
    <source>
        <dbReference type="EMBL" id="KAK5951230.1"/>
    </source>
</evidence>
<keyword evidence="2" id="KW-1185">Reference proteome</keyword>
<dbReference type="Proteomes" id="UP001316803">
    <property type="component" value="Unassembled WGS sequence"/>
</dbReference>
<proteinExistence type="predicted"/>
<dbReference type="AlphaFoldDB" id="A0AAN8I626"/>